<evidence type="ECO:0000313" key="8">
    <source>
        <dbReference type="EMBL" id="EKE26160.1"/>
    </source>
</evidence>
<dbReference type="InterPro" id="IPR005706">
    <property type="entry name" value="Ribosomal_uS2_bac/mit/plastid"/>
</dbReference>
<keyword evidence="2 6" id="KW-0689">Ribosomal protein</keyword>
<comment type="similarity">
    <text evidence="1 6">Belongs to the universal ribosomal protein uS2 family.</text>
</comment>
<keyword evidence="3 6" id="KW-0687">Ribonucleoprotein</keyword>
<name>K2GSB3_9BACT</name>
<dbReference type="Gene3D" id="1.10.287.610">
    <property type="entry name" value="Helix hairpin bin"/>
    <property type="match status" value="1"/>
</dbReference>
<evidence type="ECO:0000256" key="4">
    <source>
        <dbReference type="ARBA" id="ARBA00035256"/>
    </source>
</evidence>
<evidence type="ECO:0000256" key="2">
    <source>
        <dbReference type="ARBA" id="ARBA00022980"/>
    </source>
</evidence>
<evidence type="ECO:0000256" key="6">
    <source>
        <dbReference type="RuleBase" id="RU003631"/>
    </source>
</evidence>
<dbReference type="GO" id="GO:0015935">
    <property type="term" value="C:small ribosomal subunit"/>
    <property type="evidence" value="ECO:0007669"/>
    <property type="project" value="InterPro"/>
</dbReference>
<organism evidence="8">
    <name type="scientific">uncultured bacterium</name>
    <name type="common">gcode 4</name>
    <dbReference type="NCBI Taxonomy" id="1234023"/>
    <lineage>
        <taxon>Bacteria</taxon>
        <taxon>environmental samples</taxon>
    </lineage>
</organism>
<dbReference type="InterPro" id="IPR018130">
    <property type="entry name" value="Ribosomal_uS2_CS"/>
</dbReference>
<evidence type="ECO:0000256" key="1">
    <source>
        <dbReference type="ARBA" id="ARBA00006242"/>
    </source>
</evidence>
<evidence type="ECO:0000256" key="3">
    <source>
        <dbReference type="ARBA" id="ARBA00023274"/>
    </source>
</evidence>
<dbReference type="NCBIfam" id="TIGR01011">
    <property type="entry name" value="rpsB_bact"/>
    <property type="match status" value="1"/>
</dbReference>
<dbReference type="InterPro" id="IPR023591">
    <property type="entry name" value="Ribosomal_uS2_flav_dom_sf"/>
</dbReference>
<feature type="region of interest" description="Disordered" evidence="7">
    <location>
        <begin position="120"/>
        <end position="151"/>
    </location>
</feature>
<sequence length="151" mass="17904">KRINTYNKLEKDLESWMLDVLSKKERSERIKELEKLKKAYEWLKDLKKTPDVLFIIDWHYENLSLVEAKKLNIPSYSLLGSTWDIDSCTNFVPCNVNSIKSIKFILNYLKPVLTKVKTQKPFDSKNEGEARKDFKKPFVKKPFENKEDTNN</sequence>
<dbReference type="SUPFAM" id="SSF52313">
    <property type="entry name" value="Ribosomal protein S2"/>
    <property type="match status" value="1"/>
</dbReference>
<gene>
    <name evidence="8" type="primary">rpsB</name>
    <name evidence="8" type="ORF">ACD_4C00405G0007</name>
</gene>
<dbReference type="PRINTS" id="PR00395">
    <property type="entry name" value="RIBOSOMALS2"/>
</dbReference>
<comment type="caution">
    <text evidence="8">The sequence shown here is derived from an EMBL/GenBank/DDBJ whole genome shotgun (WGS) entry which is preliminary data.</text>
</comment>
<dbReference type="AlphaFoldDB" id="K2GSB3"/>
<dbReference type="PROSITE" id="PS00963">
    <property type="entry name" value="RIBOSOMAL_S2_2"/>
    <property type="match status" value="1"/>
</dbReference>
<protein>
    <recommendedName>
        <fullName evidence="4">Small ribosomal subunit protein uS2</fullName>
    </recommendedName>
    <alternativeName>
        <fullName evidence="5">30S ribosomal protein S2</fullName>
    </alternativeName>
</protein>
<dbReference type="InterPro" id="IPR001865">
    <property type="entry name" value="Ribosomal_uS2"/>
</dbReference>
<accession>K2GSB3</accession>
<dbReference type="Pfam" id="PF00318">
    <property type="entry name" value="Ribosomal_S2"/>
    <property type="match status" value="1"/>
</dbReference>
<dbReference type="EMBL" id="AMFJ01000921">
    <property type="protein sequence ID" value="EKE26160.1"/>
    <property type="molecule type" value="Genomic_DNA"/>
</dbReference>
<proteinExistence type="inferred from homology"/>
<evidence type="ECO:0000256" key="5">
    <source>
        <dbReference type="ARBA" id="ARBA00035518"/>
    </source>
</evidence>
<evidence type="ECO:0000256" key="7">
    <source>
        <dbReference type="SAM" id="MobiDB-lite"/>
    </source>
</evidence>
<dbReference type="Gene3D" id="3.40.50.10490">
    <property type="entry name" value="Glucose-6-phosphate isomerase like protein, domain 1"/>
    <property type="match status" value="1"/>
</dbReference>
<dbReference type="GO" id="GO:0003735">
    <property type="term" value="F:structural constituent of ribosome"/>
    <property type="evidence" value="ECO:0007669"/>
    <property type="project" value="InterPro"/>
</dbReference>
<feature type="non-terminal residue" evidence="8">
    <location>
        <position position="1"/>
    </location>
</feature>
<dbReference type="GO" id="GO:0006412">
    <property type="term" value="P:translation"/>
    <property type="evidence" value="ECO:0007669"/>
    <property type="project" value="InterPro"/>
</dbReference>
<reference evidence="8" key="1">
    <citation type="journal article" date="2012" name="Science">
        <title>Fermentation, hydrogen, and sulfur metabolism in multiple uncultivated bacterial phyla.</title>
        <authorList>
            <person name="Wrighton K.C."/>
            <person name="Thomas B.C."/>
            <person name="Sharon I."/>
            <person name="Miller C.S."/>
            <person name="Castelle C.J."/>
            <person name="VerBerkmoes N.C."/>
            <person name="Wilkins M.J."/>
            <person name="Hettich R.L."/>
            <person name="Lipton M.S."/>
            <person name="Williams K.H."/>
            <person name="Long P.E."/>
            <person name="Banfield J.F."/>
        </authorList>
    </citation>
    <scope>NUCLEOTIDE SEQUENCE [LARGE SCALE GENOMIC DNA]</scope>
</reference>